<keyword evidence="1" id="KW-1133">Transmembrane helix</keyword>
<dbReference type="Proteomes" id="UP000027980">
    <property type="component" value="Chromosome"/>
</dbReference>
<dbReference type="GO" id="GO:0005886">
    <property type="term" value="C:plasma membrane"/>
    <property type="evidence" value="ECO:0007669"/>
    <property type="project" value="InterPro"/>
</dbReference>
<dbReference type="InterPro" id="IPR012651">
    <property type="entry name" value="Thia_Transptr_ThiT"/>
</dbReference>
<feature type="transmembrane region" description="Helical" evidence="1">
    <location>
        <begin position="7"/>
        <end position="25"/>
    </location>
</feature>
<evidence type="ECO:0000256" key="1">
    <source>
        <dbReference type="SAM" id="Phobius"/>
    </source>
</evidence>
<feature type="transmembrane region" description="Helical" evidence="1">
    <location>
        <begin position="31"/>
        <end position="49"/>
    </location>
</feature>
<dbReference type="GO" id="GO:0015234">
    <property type="term" value="F:thiamine transmembrane transporter activity"/>
    <property type="evidence" value="ECO:0007669"/>
    <property type="project" value="InterPro"/>
</dbReference>
<evidence type="ECO:0000313" key="2">
    <source>
        <dbReference type="EMBL" id="AIF66214.1"/>
    </source>
</evidence>
<reference evidence="2 3" key="1">
    <citation type="submission" date="2014-07" db="EMBL/GenBank/DDBJ databases">
        <title>Complete genome sequence of a moderately halophilic bacterium Terribacillus aidingensis MP602, isolated from Cryptomeria fortunei in Tianmu mountain in China.</title>
        <authorList>
            <person name="Wang Y."/>
            <person name="Lu P."/>
            <person name="Zhang L."/>
        </authorList>
    </citation>
    <scope>NUCLEOTIDE SEQUENCE [LARGE SCALE GENOMIC DNA]</scope>
    <source>
        <strain evidence="2 3">MP602</strain>
    </source>
</reference>
<dbReference type="AlphaFoldDB" id="A0A075LIJ6"/>
<gene>
    <name evidence="2" type="ORF">GZ22_05995</name>
</gene>
<dbReference type="Gene3D" id="1.10.1760.20">
    <property type="match status" value="1"/>
</dbReference>
<organism evidence="2 3">
    <name type="scientific">Terribacillus saccharophilus</name>
    <dbReference type="NCBI Taxonomy" id="361277"/>
    <lineage>
        <taxon>Bacteria</taxon>
        <taxon>Bacillati</taxon>
        <taxon>Bacillota</taxon>
        <taxon>Bacilli</taxon>
        <taxon>Bacillales</taxon>
        <taxon>Bacillaceae</taxon>
        <taxon>Terribacillus</taxon>
    </lineage>
</organism>
<dbReference type="KEGG" id="tap:GZ22_05995"/>
<dbReference type="EMBL" id="CP008876">
    <property type="protein sequence ID" value="AIF66214.1"/>
    <property type="molecule type" value="Genomic_DNA"/>
</dbReference>
<sequence length="188" mass="20311">MQSRSRVLFLVEVAIFAALAFVLDLFSFKAWAQGGSISLQMVPIFLMAFRWGWKGGLTTGFVVALLQLVTNPYIIHVVQGFLDYPLAFTLVGLAAVTAGSARKAAKENNRTRLIGFLIIGTLIGSIGRFAAHFVGGMVFFGSAAAPGQTVWAYSLIYNGSYLLPSFIASIIVILILVLAQPKLILPKK</sequence>
<feature type="transmembrane region" description="Helical" evidence="1">
    <location>
        <begin position="113"/>
        <end position="141"/>
    </location>
</feature>
<proteinExistence type="predicted"/>
<keyword evidence="1" id="KW-0812">Transmembrane</keyword>
<dbReference type="OrthoDB" id="9795813at2"/>
<name>A0A075LIJ6_9BACI</name>
<accession>A0A075LIJ6</accession>
<dbReference type="RefSeq" id="WP_038559751.1">
    <property type="nucleotide sequence ID" value="NZ_CP008876.1"/>
</dbReference>
<feature type="transmembrane region" description="Helical" evidence="1">
    <location>
        <begin position="161"/>
        <end position="179"/>
    </location>
</feature>
<dbReference type="HOGENOM" id="CLU_090959_2_0_9"/>
<dbReference type="NCBIfam" id="TIGR02357">
    <property type="entry name" value="ECF_ThiT_YuaJ"/>
    <property type="match status" value="1"/>
</dbReference>
<dbReference type="Pfam" id="PF09515">
    <property type="entry name" value="Thia_YuaJ"/>
    <property type="match status" value="1"/>
</dbReference>
<evidence type="ECO:0000313" key="3">
    <source>
        <dbReference type="Proteomes" id="UP000027980"/>
    </source>
</evidence>
<keyword evidence="1" id="KW-0472">Membrane</keyword>
<protein>
    <submittedName>
        <fullName evidence="2">Thiamine biosynthesis protein ThiT</fullName>
    </submittedName>
</protein>
<feature type="transmembrane region" description="Helical" evidence="1">
    <location>
        <begin position="56"/>
        <end position="75"/>
    </location>
</feature>
<dbReference type="GeneID" id="34221419"/>
<feature type="transmembrane region" description="Helical" evidence="1">
    <location>
        <begin position="81"/>
        <end position="101"/>
    </location>
</feature>